<dbReference type="HOGENOM" id="CLU_049421_0_0_4"/>
<sequence precursor="true">MLNVLLRFLAAWPLPLLHLVGVVAGWITFWTDKKFSRRTRKNLNMVGLTNTTYHFRRLLRRNVAETGKSILETLSLWGRSRPAMLRWVKRRHGWEHVDQALASGKGIIFLTPHLGCYEITARFYATLHPITILFRPARKSWLSGVLEQGRLHDQMKLAPTTLSGVRSLLKALKKGEAVGILPDQVPEHGEGVWAQFFNHPAYTMTLVSKLQEATGAVVLMAFGERLSWGRGFAIHITPLQGEASPQNINDAIEQLVRQYPAQYLWSYRRFKQPQSRKAEPASAIPTA</sequence>
<dbReference type="RefSeq" id="WP_015829190.1">
    <property type="nucleotide sequence ID" value="NC_012969.1"/>
</dbReference>
<comment type="subcellular location">
    <subcellularLocation>
        <location evidence="1">Cell inner membrane</location>
    </subcellularLocation>
</comment>
<dbReference type="PANTHER" id="PTHR30606">
    <property type="entry name" value="LIPID A BIOSYNTHESIS LAUROYL ACYLTRANSFERASE"/>
    <property type="match status" value="1"/>
</dbReference>
<dbReference type="GO" id="GO:0016746">
    <property type="term" value="F:acyltransferase activity"/>
    <property type="evidence" value="ECO:0007669"/>
    <property type="project" value="UniProtKB-KW"/>
</dbReference>
<dbReference type="CDD" id="cd07984">
    <property type="entry name" value="LPLAT_LABLAT-like"/>
    <property type="match status" value="1"/>
</dbReference>
<evidence type="ECO:0000256" key="4">
    <source>
        <dbReference type="ARBA" id="ARBA00022679"/>
    </source>
</evidence>
<dbReference type="Proteomes" id="UP000002743">
    <property type="component" value="Chromosome"/>
</dbReference>
<dbReference type="Pfam" id="PF03279">
    <property type="entry name" value="Lip_A_acyltrans"/>
    <property type="match status" value="1"/>
</dbReference>
<keyword evidence="5 7" id="KW-0472">Membrane</keyword>
<evidence type="ECO:0000256" key="3">
    <source>
        <dbReference type="ARBA" id="ARBA00022519"/>
    </source>
</evidence>
<keyword evidence="2" id="KW-1003">Cell membrane</keyword>
<proteinExistence type="predicted"/>
<organism evidence="8 9">
    <name type="scientific">Methylovorus glucosotrophus (strain SIP3-4)</name>
    <dbReference type="NCBI Taxonomy" id="582744"/>
    <lineage>
        <taxon>Bacteria</taxon>
        <taxon>Pseudomonadati</taxon>
        <taxon>Pseudomonadota</taxon>
        <taxon>Betaproteobacteria</taxon>
        <taxon>Nitrosomonadales</taxon>
        <taxon>Methylophilaceae</taxon>
        <taxon>Methylovorus</taxon>
    </lineage>
</organism>
<reference evidence="8 9" key="2">
    <citation type="journal article" date="2011" name="J. Bacteriol.">
        <title>Genomes of three methylotrophs from a single niche uncover genetic and metabolic divergence of Methylophilaceae.</title>
        <authorList>
            <person name="Lapidus A."/>
            <person name="Clum A."/>
            <person name="Labutti K."/>
            <person name="Kaluzhnaya M.G."/>
            <person name="Lim S."/>
            <person name="Beck D.A."/>
            <person name="Glavina Del Rio T."/>
            <person name="Nolan M."/>
            <person name="Mavromatis K."/>
            <person name="Huntemann M."/>
            <person name="Lucas S."/>
            <person name="Lidstrom M.E."/>
            <person name="Ivanova N."/>
            <person name="Chistoserdova L."/>
        </authorList>
    </citation>
    <scope>NUCLEOTIDE SEQUENCE [LARGE SCALE GENOMIC DNA]</scope>
    <source>
        <strain evidence="8 9">SIP3-4</strain>
    </source>
</reference>
<keyword evidence="6 8" id="KW-0012">Acyltransferase</keyword>
<dbReference type="OrthoDB" id="8524027at2"/>
<evidence type="ECO:0000256" key="2">
    <source>
        <dbReference type="ARBA" id="ARBA00022475"/>
    </source>
</evidence>
<evidence type="ECO:0000313" key="9">
    <source>
        <dbReference type="Proteomes" id="UP000002743"/>
    </source>
</evidence>
<dbReference type="PIRSF" id="PIRSF026649">
    <property type="entry name" value="MsbB"/>
    <property type="match status" value="1"/>
</dbReference>
<keyword evidence="3" id="KW-0997">Cell inner membrane</keyword>
<evidence type="ECO:0000256" key="1">
    <source>
        <dbReference type="ARBA" id="ARBA00004533"/>
    </source>
</evidence>
<feature type="transmembrane region" description="Helical" evidence="7">
    <location>
        <begin position="12"/>
        <end position="31"/>
    </location>
</feature>
<name>C6X8F4_METGS</name>
<protein>
    <submittedName>
        <fullName evidence="8">Lipid A biosynthesis acyltransferase</fullName>
    </submittedName>
</protein>
<dbReference type="PANTHER" id="PTHR30606:SF10">
    <property type="entry name" value="PHOSPHATIDYLINOSITOL MANNOSIDE ACYLTRANSFERASE"/>
    <property type="match status" value="1"/>
</dbReference>
<keyword evidence="9" id="KW-1185">Reference proteome</keyword>
<accession>C6X8F4</accession>
<dbReference type="InterPro" id="IPR004960">
    <property type="entry name" value="LipA_acyltrans"/>
</dbReference>
<dbReference type="EMBL" id="CP001674">
    <property type="protein sequence ID" value="ACT49424.1"/>
    <property type="molecule type" value="Genomic_DNA"/>
</dbReference>
<evidence type="ECO:0000256" key="7">
    <source>
        <dbReference type="SAM" id="Phobius"/>
    </source>
</evidence>
<keyword evidence="4 8" id="KW-0808">Transferase</keyword>
<dbReference type="GO" id="GO:0009247">
    <property type="term" value="P:glycolipid biosynthetic process"/>
    <property type="evidence" value="ECO:0007669"/>
    <property type="project" value="UniProtKB-ARBA"/>
</dbReference>
<dbReference type="AlphaFoldDB" id="C6X8F4"/>
<evidence type="ECO:0000256" key="5">
    <source>
        <dbReference type="ARBA" id="ARBA00023136"/>
    </source>
</evidence>
<evidence type="ECO:0000313" key="8">
    <source>
        <dbReference type="EMBL" id="ACT49424.1"/>
    </source>
</evidence>
<keyword evidence="7" id="KW-0812">Transmembrane</keyword>
<dbReference type="GO" id="GO:0005886">
    <property type="term" value="C:plasma membrane"/>
    <property type="evidence" value="ECO:0007669"/>
    <property type="project" value="UniProtKB-SubCell"/>
</dbReference>
<dbReference type="STRING" id="582744.Msip34_0175"/>
<gene>
    <name evidence="8" type="ordered locus">Msip34_0175</name>
</gene>
<keyword evidence="7" id="KW-1133">Transmembrane helix</keyword>
<dbReference type="NCBIfam" id="NF006487">
    <property type="entry name" value="PRK08905.1"/>
    <property type="match status" value="1"/>
</dbReference>
<dbReference type="eggNOG" id="COG1560">
    <property type="taxonomic scope" value="Bacteria"/>
</dbReference>
<evidence type="ECO:0000256" key="6">
    <source>
        <dbReference type="ARBA" id="ARBA00023315"/>
    </source>
</evidence>
<dbReference type="KEGG" id="mei:Msip34_0175"/>
<reference evidence="9" key="1">
    <citation type="submission" date="2009-07" db="EMBL/GenBank/DDBJ databases">
        <title>Complete sequence of chromosome of Methylovorus sp. SIP3-4.</title>
        <authorList>
            <person name="Lucas S."/>
            <person name="Copeland A."/>
            <person name="Lapidus A."/>
            <person name="Glavina del Rio T."/>
            <person name="Tice H."/>
            <person name="Bruce D."/>
            <person name="Goodwin L."/>
            <person name="Pitluck S."/>
            <person name="Clum A."/>
            <person name="Larimer F."/>
            <person name="Land M."/>
            <person name="Hauser L."/>
            <person name="Kyrpides N."/>
            <person name="Mikhailova N."/>
            <person name="Kayluzhnaya M."/>
            <person name="Chistoserdova L."/>
        </authorList>
    </citation>
    <scope>NUCLEOTIDE SEQUENCE [LARGE SCALE GENOMIC DNA]</scope>
    <source>
        <strain evidence="9">SIP3-4</strain>
    </source>
</reference>